<dbReference type="GeneID" id="119720417"/>
<dbReference type="PROSITE" id="PS50104">
    <property type="entry name" value="TIR"/>
    <property type="match status" value="1"/>
</dbReference>
<dbReference type="PANTHER" id="PTHR24365">
    <property type="entry name" value="TOLL-LIKE RECEPTOR"/>
    <property type="match status" value="1"/>
</dbReference>
<feature type="domain" description="TIR" evidence="12">
    <location>
        <begin position="735"/>
        <end position="872"/>
    </location>
</feature>
<evidence type="ECO:0000259" key="12">
    <source>
        <dbReference type="PROSITE" id="PS50104"/>
    </source>
</evidence>
<dbReference type="Pfam" id="PF13927">
    <property type="entry name" value="Ig_3"/>
    <property type="match status" value="1"/>
</dbReference>
<evidence type="ECO:0000256" key="8">
    <source>
        <dbReference type="ARBA" id="ARBA00023136"/>
    </source>
</evidence>
<dbReference type="InterPro" id="IPR003599">
    <property type="entry name" value="Ig_sub"/>
</dbReference>
<dbReference type="Pfam" id="PF13895">
    <property type="entry name" value="Ig_2"/>
    <property type="match status" value="1"/>
</dbReference>
<dbReference type="InterPro" id="IPR013783">
    <property type="entry name" value="Ig-like_fold"/>
</dbReference>
<evidence type="ECO:0000256" key="6">
    <source>
        <dbReference type="ARBA" id="ARBA00022989"/>
    </source>
</evidence>
<dbReference type="SUPFAM" id="SSF52200">
    <property type="entry name" value="Toll/Interleukin receptor TIR domain"/>
    <property type="match status" value="1"/>
</dbReference>
<evidence type="ECO:0000313" key="14">
    <source>
        <dbReference type="EnsemblMetazoa" id="XP_038046010.1"/>
    </source>
</evidence>
<accession>A0A913Z5G0</accession>
<dbReference type="GO" id="GO:0038023">
    <property type="term" value="F:signaling receptor activity"/>
    <property type="evidence" value="ECO:0007669"/>
    <property type="project" value="TreeGrafter"/>
</dbReference>
<name>A0A913Z5G0_PATMI</name>
<dbReference type="SMART" id="SM00409">
    <property type="entry name" value="IG"/>
    <property type="match status" value="4"/>
</dbReference>
<proteinExistence type="inferred from homology"/>
<dbReference type="InterPro" id="IPR013162">
    <property type="entry name" value="CD80_C2-set"/>
</dbReference>
<dbReference type="InterPro" id="IPR007110">
    <property type="entry name" value="Ig-like_dom"/>
</dbReference>
<dbReference type="EnsemblMetazoa" id="XM_038190082.1">
    <property type="protein sequence ID" value="XP_038046010.1"/>
    <property type="gene ID" value="LOC119720417"/>
</dbReference>
<reference evidence="14" key="1">
    <citation type="submission" date="2022-11" db="UniProtKB">
        <authorList>
            <consortium name="EnsemblMetazoa"/>
        </authorList>
    </citation>
    <scope>IDENTIFICATION</scope>
</reference>
<dbReference type="GO" id="GO:0007165">
    <property type="term" value="P:signal transduction"/>
    <property type="evidence" value="ECO:0007669"/>
    <property type="project" value="InterPro"/>
</dbReference>
<dbReference type="PROSITE" id="PS50835">
    <property type="entry name" value="IG_LIKE"/>
    <property type="match status" value="4"/>
</dbReference>
<dbReference type="Gene3D" id="2.170.300.10">
    <property type="entry name" value="Tie2 ligand-binding domain superfamily"/>
    <property type="match status" value="1"/>
</dbReference>
<evidence type="ECO:0000256" key="7">
    <source>
        <dbReference type="ARBA" id="ARBA00023027"/>
    </source>
</evidence>
<feature type="transmembrane region" description="Helical" evidence="10">
    <location>
        <begin position="693"/>
        <end position="714"/>
    </location>
</feature>
<evidence type="ECO:0000256" key="3">
    <source>
        <dbReference type="ARBA" id="ARBA00022692"/>
    </source>
</evidence>
<feature type="chain" id="PRO_5037999979" evidence="11">
    <location>
        <begin position="27"/>
        <end position="932"/>
    </location>
</feature>
<feature type="domain" description="Ig-like" evidence="13">
    <location>
        <begin position="498"/>
        <end position="531"/>
    </location>
</feature>
<dbReference type="Pfam" id="PF08205">
    <property type="entry name" value="C2-set_2"/>
    <property type="match status" value="1"/>
</dbReference>
<keyword evidence="7" id="KW-0520">NAD</keyword>
<dbReference type="SMART" id="SM00408">
    <property type="entry name" value="IGc2"/>
    <property type="match status" value="2"/>
</dbReference>
<organism evidence="14 15">
    <name type="scientific">Patiria miniata</name>
    <name type="common">Bat star</name>
    <name type="synonym">Asterina miniata</name>
    <dbReference type="NCBI Taxonomy" id="46514"/>
    <lineage>
        <taxon>Eukaryota</taxon>
        <taxon>Metazoa</taxon>
        <taxon>Echinodermata</taxon>
        <taxon>Eleutherozoa</taxon>
        <taxon>Asterozoa</taxon>
        <taxon>Asteroidea</taxon>
        <taxon>Valvatacea</taxon>
        <taxon>Valvatida</taxon>
        <taxon>Asterinidae</taxon>
        <taxon>Patiria</taxon>
    </lineage>
</organism>
<feature type="domain" description="Ig-like" evidence="13">
    <location>
        <begin position="287"/>
        <end position="388"/>
    </location>
</feature>
<dbReference type="PROSITE" id="PS00290">
    <property type="entry name" value="IG_MHC"/>
    <property type="match status" value="1"/>
</dbReference>
<dbReference type="InterPro" id="IPR003006">
    <property type="entry name" value="Ig/MHC_CS"/>
</dbReference>
<keyword evidence="6 10" id="KW-1133">Transmembrane helix</keyword>
<comment type="similarity">
    <text evidence="2">Belongs to the interleukin-1 receptor family.</text>
</comment>
<dbReference type="SMART" id="SM00255">
    <property type="entry name" value="TIR"/>
    <property type="match status" value="1"/>
</dbReference>
<evidence type="ECO:0000256" key="2">
    <source>
        <dbReference type="ARBA" id="ARBA00009752"/>
    </source>
</evidence>
<feature type="domain" description="Ig-like" evidence="13">
    <location>
        <begin position="597"/>
        <end position="683"/>
    </location>
</feature>
<dbReference type="RefSeq" id="XP_038046010.1">
    <property type="nucleotide sequence ID" value="XM_038190082.1"/>
</dbReference>
<keyword evidence="5" id="KW-0378">Hydrolase</keyword>
<evidence type="ECO:0000313" key="15">
    <source>
        <dbReference type="Proteomes" id="UP000887568"/>
    </source>
</evidence>
<dbReference type="SUPFAM" id="SSF48726">
    <property type="entry name" value="Immunoglobulin"/>
    <property type="match status" value="4"/>
</dbReference>
<keyword evidence="15" id="KW-1185">Reference proteome</keyword>
<evidence type="ECO:0000256" key="11">
    <source>
        <dbReference type="SAM" id="SignalP"/>
    </source>
</evidence>
<dbReference type="Pfam" id="PF01582">
    <property type="entry name" value="TIR"/>
    <property type="match status" value="1"/>
</dbReference>
<feature type="signal peptide" evidence="11">
    <location>
        <begin position="1"/>
        <end position="26"/>
    </location>
</feature>
<comment type="subcellular location">
    <subcellularLocation>
        <location evidence="1">Membrane</location>
        <topology evidence="1">Single-pass membrane protein</topology>
    </subcellularLocation>
</comment>
<dbReference type="GO" id="GO:0005886">
    <property type="term" value="C:plasma membrane"/>
    <property type="evidence" value="ECO:0007669"/>
    <property type="project" value="TreeGrafter"/>
</dbReference>
<dbReference type="Proteomes" id="UP000887568">
    <property type="component" value="Unplaced"/>
</dbReference>
<dbReference type="OMA" id="NDESNAY"/>
<dbReference type="OrthoDB" id="1421090at2759"/>
<evidence type="ECO:0000259" key="13">
    <source>
        <dbReference type="PROSITE" id="PS50835"/>
    </source>
</evidence>
<evidence type="ECO:0000256" key="9">
    <source>
        <dbReference type="ARBA" id="ARBA00023157"/>
    </source>
</evidence>
<evidence type="ECO:0000256" key="10">
    <source>
        <dbReference type="SAM" id="Phobius"/>
    </source>
</evidence>
<dbReference type="PRINTS" id="PR01537">
    <property type="entry name" value="INTRLKN1R1F"/>
</dbReference>
<dbReference type="InterPro" id="IPR036179">
    <property type="entry name" value="Ig-like_dom_sf"/>
</dbReference>
<keyword evidence="8 10" id="KW-0472">Membrane</keyword>
<protein>
    <submittedName>
        <fullName evidence="14">Uncharacterized protein</fullName>
    </submittedName>
</protein>
<dbReference type="InterPro" id="IPR035897">
    <property type="entry name" value="Toll_tir_struct_dom_sf"/>
</dbReference>
<dbReference type="GO" id="GO:0016787">
    <property type="term" value="F:hydrolase activity"/>
    <property type="evidence" value="ECO:0007669"/>
    <property type="project" value="UniProtKB-KW"/>
</dbReference>
<keyword evidence="3 10" id="KW-0812">Transmembrane</keyword>
<sequence>MACTIRHLQLMLVTVSVIVTSSVVSSQLTNDESNAYDEACFVPPSNRPVDVDKLFLINVSLPSSVTHVDLRYLSYPNGSCGIDTYVLVPNTNLYIQFKELIEREVGKFFSYCNYTDDIKPQQFHGKILSLGLAQHATTCVLTSFFWLVLSVAFSASLSTLFRHQELYFCLSSFLDCGEAGKVAPDEEFIRVPPGWIDEGVIFELQIDYIAAGKHDLHCSLEYLRRISNSQYNLNVTLQINGCPSGKYGGRCEQDCSECAPGVECHSFNGVCMCPLGLRGSHCNQSDPQIKVLEPMETEAYVTYGETLTLNCTAYGMPSPRAWSWTKDMKDGQNASLPATAHEETKPYSPSPIAITSIVHAQDTSANGCYVCKFIDRDGNSYRRHVNVTVIAIPEPFIRVPQNHTALVGGNVTFTCEIETEAGTIRWVRGHNRPLDQMITDQADQYEILQPSVGVSQLRILGVGFEDEGGYRCHAGHTFKSPDLIYAEVVLRVQSDPYPECSFQDVISIISGQTLTLRCIVTQAKPAPRLTWRVQERSVLPETYTKLSEDGHSWNVNTSVRFVPGPRDDGKRVTFSLASPAWNGSREVMATLNVSYVPIVTVSPDPVTINKGEDGTITCSAQANPDHMGYTWTLRCPNKRATNVSTGPTYTFKNINVDYDKANLTCSVGNAIGRTEKTVQIKVTDNSISTGAKLGFSISGGLCIIILLLASIFAHRYRKEIKLWRARRAGKNKEDKEFDVFISYKSSSPDEEFVMRDLIPRLEQDGYRVCVHYRYFLPGKSIIDNISDAVHRSRKTLLLLSPGFIESEWCCYEFQAALSQMLHLQTDLIPVIFKDLGPQENLSPDLQTILRTLSYVTWPGAIQGGRYQTQEDLDCFWSLLWQSLPANPLGREEPVDHHPAQLEMEISLESRNREEEGDLSLSADRVALVQDLD</sequence>
<evidence type="ECO:0000256" key="1">
    <source>
        <dbReference type="ARBA" id="ARBA00004167"/>
    </source>
</evidence>
<dbReference type="InterPro" id="IPR000157">
    <property type="entry name" value="TIR_dom"/>
</dbReference>
<dbReference type="InterPro" id="IPR003598">
    <property type="entry name" value="Ig_sub2"/>
</dbReference>
<dbReference type="PANTHER" id="PTHR24365:SF541">
    <property type="entry name" value="PROTEIN TOLL-RELATED"/>
    <property type="match status" value="1"/>
</dbReference>
<dbReference type="Gene3D" id="3.40.50.10140">
    <property type="entry name" value="Toll/interleukin-1 receptor homology (TIR) domain"/>
    <property type="match status" value="1"/>
</dbReference>
<evidence type="ECO:0000256" key="4">
    <source>
        <dbReference type="ARBA" id="ARBA00022729"/>
    </source>
</evidence>
<dbReference type="Gene3D" id="2.60.40.10">
    <property type="entry name" value="Immunoglobulins"/>
    <property type="match status" value="4"/>
</dbReference>
<keyword evidence="4 11" id="KW-0732">Signal</keyword>
<keyword evidence="9" id="KW-1015">Disulfide bond</keyword>
<evidence type="ECO:0000256" key="5">
    <source>
        <dbReference type="ARBA" id="ARBA00022801"/>
    </source>
</evidence>
<dbReference type="AlphaFoldDB" id="A0A913Z5G0"/>
<feature type="domain" description="Ig-like" evidence="13">
    <location>
        <begin position="393"/>
        <end position="484"/>
    </location>
</feature>